<reference evidence="4" key="1">
    <citation type="submission" date="2018-04" db="EMBL/GenBank/DDBJ databases">
        <title>Draft genome sequence of the Candidatus Spirobacillus cienkowskii, a pathogen of freshwater Daphnia species, reconstructed from hemolymph metagenomic reads.</title>
        <authorList>
            <person name="Bresciani L."/>
            <person name="Lemos L.N."/>
            <person name="Wale N."/>
            <person name="Lin J.Y."/>
            <person name="Fernandes G.R."/>
            <person name="Duffy M.A."/>
            <person name="Rodrigues J.M."/>
        </authorList>
    </citation>
    <scope>NUCLEOTIDE SEQUENCE [LARGE SCALE GENOMIC DNA]</scope>
    <source>
        <strain evidence="4">Binning01</strain>
    </source>
</reference>
<keyword evidence="3" id="KW-0998">Cell outer membrane</keyword>
<evidence type="ECO:0000256" key="1">
    <source>
        <dbReference type="ARBA" id="ARBA00004442"/>
    </source>
</evidence>
<accession>A0A369KYP1</accession>
<protein>
    <submittedName>
        <fullName evidence="4">TonB-dependent receptor</fullName>
    </submittedName>
</protein>
<dbReference type="AlphaFoldDB" id="A0A369KYP1"/>
<keyword evidence="4" id="KW-0675">Receptor</keyword>
<dbReference type="SUPFAM" id="SSF56935">
    <property type="entry name" value="Porins"/>
    <property type="match status" value="1"/>
</dbReference>
<dbReference type="EMBL" id="QOVW01000022">
    <property type="protein sequence ID" value="RDB36844.1"/>
    <property type="molecule type" value="Genomic_DNA"/>
</dbReference>
<dbReference type="InterPro" id="IPR036942">
    <property type="entry name" value="Beta-barrel_TonB_sf"/>
</dbReference>
<sequence>MIKRIFIFICFSRYALAQQNSIPVIIQPEAQQDSNLSQLERDFNSSVETLLNPSAGNINQEVIDSKNLSGSSAAPRSIEDFLSQTRAAQVERYGGEAGVLRVRLRGARAFEPTLYFKGLSLSSLAGSNISLLPLGALGSLYVYPDVAPFWLGSMGISGDINILPCRFYNCVSLKPEQGKNYFKIVNKIGSYSFLQLNASYYLKLNKETEINTTIESISSKEDYPVFNNNNSVLYADQGNYEPLKNNDFKKFGYSLGISTYNQKFGKIDFDLIAGTRSSGIPALPGSVSYARLNNNLVLAVLNNEKIFPDSGVQWSNQIGLSYSYSKNQNVTAGFSGQAGSVLSYSAQLKSWFIIPSNIISEEYSGLAFEVLHTQQQTKTFVPAGQSSSFDSFANANRTDFKPALFNSIVFPINNNFVLSSSLNSWISISNANSKMDCNYPSIQNICQNNFIQQEEPVYGGNFSIQLGYNKLISFLRISQSMRRPHLHEFYGAPNGILPNVQLLPEKSQKFETGVRLPVGEIGYFYAKDHNLIFLQQNNSNTSQFQNIENSLRYGYYLNSDFYFSDYVRSSFSYNFLNAKILNNINIGDTTLPRSPIHSASYGLNYDNIYAGNFFNFNTKFGGYFNFNWQSEFYLDNENYTSMKVPVVYNSGILFSFENITRGINFKILFDLFNIFNENFSVVTDKTGFSQIYQSNGVLGYPSPGRRIYLSIISEF</sequence>
<comment type="subcellular location">
    <subcellularLocation>
        <location evidence="1">Cell outer membrane</location>
    </subcellularLocation>
</comment>
<dbReference type="InterPro" id="IPR037066">
    <property type="entry name" value="Plug_dom_sf"/>
</dbReference>
<keyword evidence="2" id="KW-0472">Membrane</keyword>
<dbReference type="Proteomes" id="UP000253934">
    <property type="component" value="Unassembled WGS sequence"/>
</dbReference>
<dbReference type="Gene3D" id="2.40.170.20">
    <property type="entry name" value="TonB-dependent receptor, beta-barrel domain"/>
    <property type="match status" value="1"/>
</dbReference>
<evidence type="ECO:0000256" key="3">
    <source>
        <dbReference type="ARBA" id="ARBA00023237"/>
    </source>
</evidence>
<dbReference type="Gene3D" id="2.170.130.10">
    <property type="entry name" value="TonB-dependent receptor, plug domain"/>
    <property type="match status" value="1"/>
</dbReference>
<dbReference type="GO" id="GO:0009279">
    <property type="term" value="C:cell outer membrane"/>
    <property type="evidence" value="ECO:0007669"/>
    <property type="project" value="UniProtKB-SubCell"/>
</dbReference>
<name>A0A369KYP1_9BACT</name>
<evidence type="ECO:0000256" key="2">
    <source>
        <dbReference type="ARBA" id="ARBA00023136"/>
    </source>
</evidence>
<evidence type="ECO:0000313" key="5">
    <source>
        <dbReference type="Proteomes" id="UP000253934"/>
    </source>
</evidence>
<organism evidence="4 5">
    <name type="scientific">Spirobacillus cienkowskii</name>
    <dbReference type="NCBI Taxonomy" id="495820"/>
    <lineage>
        <taxon>Bacteria</taxon>
        <taxon>Pseudomonadati</taxon>
        <taxon>Bdellovibrionota</taxon>
        <taxon>Oligoflexia</taxon>
        <taxon>Silvanigrellales</taxon>
        <taxon>Spirobacillus</taxon>
    </lineage>
</organism>
<comment type="caution">
    <text evidence="4">The sequence shown here is derived from an EMBL/GenBank/DDBJ whole genome shotgun (WGS) entry which is preliminary data.</text>
</comment>
<evidence type="ECO:0000313" key="4">
    <source>
        <dbReference type="EMBL" id="RDB36844.1"/>
    </source>
</evidence>
<proteinExistence type="predicted"/>
<keyword evidence="5" id="KW-1185">Reference proteome</keyword>
<gene>
    <name evidence="4" type="ORF">DCC88_03040</name>
</gene>